<evidence type="ECO:0000313" key="3">
    <source>
        <dbReference type="Proteomes" id="UP001138802"/>
    </source>
</evidence>
<feature type="region of interest" description="Disordered" evidence="1">
    <location>
        <begin position="90"/>
        <end position="111"/>
    </location>
</feature>
<comment type="caution">
    <text evidence="2">The sequence shown here is derived from an EMBL/GenBank/DDBJ whole genome shotgun (WGS) entry which is preliminary data.</text>
</comment>
<keyword evidence="3" id="KW-1185">Reference proteome</keyword>
<gene>
    <name evidence="2" type="ORF">CKO25_08695</name>
</gene>
<feature type="region of interest" description="Disordered" evidence="1">
    <location>
        <begin position="1"/>
        <end position="39"/>
    </location>
</feature>
<evidence type="ECO:0000256" key="1">
    <source>
        <dbReference type="SAM" id="MobiDB-lite"/>
    </source>
</evidence>
<organism evidence="2 3">
    <name type="scientific">Thiocapsa imhoffii</name>
    <dbReference type="NCBI Taxonomy" id="382777"/>
    <lineage>
        <taxon>Bacteria</taxon>
        <taxon>Pseudomonadati</taxon>
        <taxon>Pseudomonadota</taxon>
        <taxon>Gammaproteobacteria</taxon>
        <taxon>Chromatiales</taxon>
        <taxon>Chromatiaceae</taxon>
        <taxon>Thiocapsa</taxon>
    </lineage>
</organism>
<accession>A0A9X0WHJ4</accession>
<proteinExistence type="predicted"/>
<dbReference type="AlphaFoldDB" id="A0A9X0WHJ4"/>
<sequence length="284" mass="30303">MRKTGTRMPPMRRGTTLQQPYLAHDPESPAAPQKALKRKKAGHFLSPFRLSEQTRTQLLAELEARAIGDVGSRDLFAAALEYGVARCRSRTQPPVPLTGEPAESADTSAPPPACWVPTETSSVQGLIEHAQALAQRLSELDPATRAALCDSLTASDPCGRTHDLIFLDALAVEAKRLARAASSLPCPPVQQHALTLSAAPAIASRSAPPQTDRGRGLDPAGRCLIDEVRAAFEACFDTRLDAARAAILLPLLRLIGADAAIRFKVDDTFILAACQDAPSPPQPD</sequence>
<name>A0A9X0WHJ4_9GAMM</name>
<dbReference type="RefSeq" id="WP_200387535.1">
    <property type="nucleotide sequence ID" value="NZ_NRSD01000007.1"/>
</dbReference>
<reference evidence="2 3" key="1">
    <citation type="journal article" date="2020" name="Microorganisms">
        <title>Osmotic Adaptation and Compatible Solute Biosynthesis of Phototrophic Bacteria as Revealed from Genome Analyses.</title>
        <authorList>
            <person name="Imhoff J.F."/>
            <person name="Rahn T."/>
            <person name="Kunzel S."/>
            <person name="Keller A."/>
            <person name="Neulinger S.C."/>
        </authorList>
    </citation>
    <scope>NUCLEOTIDE SEQUENCE [LARGE SCALE GENOMIC DNA]</scope>
    <source>
        <strain evidence="2 3">DSM 21303</strain>
    </source>
</reference>
<dbReference type="Proteomes" id="UP001138802">
    <property type="component" value="Unassembled WGS sequence"/>
</dbReference>
<protein>
    <submittedName>
        <fullName evidence="2">Uncharacterized protein</fullName>
    </submittedName>
</protein>
<dbReference type="EMBL" id="NRSD01000007">
    <property type="protein sequence ID" value="MBK1644723.1"/>
    <property type="molecule type" value="Genomic_DNA"/>
</dbReference>
<evidence type="ECO:0000313" key="2">
    <source>
        <dbReference type="EMBL" id="MBK1644723.1"/>
    </source>
</evidence>